<dbReference type="GeneID" id="94827298"/>
<evidence type="ECO:0000256" key="1">
    <source>
        <dbReference type="SAM" id="MobiDB-lite"/>
    </source>
</evidence>
<accession>A0A1J4K5C8</accession>
<organism evidence="3 4">
    <name type="scientific">Tritrichomonas foetus</name>
    <dbReference type="NCBI Taxonomy" id="1144522"/>
    <lineage>
        <taxon>Eukaryota</taxon>
        <taxon>Metamonada</taxon>
        <taxon>Parabasalia</taxon>
        <taxon>Tritrichomonadida</taxon>
        <taxon>Tritrichomonadidae</taxon>
        <taxon>Tritrichomonas</taxon>
    </lineage>
</organism>
<sequence>MDDIIFNDNIRVSRDLKEKLLIEDNNLLETPDGKRKNELPNVYRPKMMRYIRYMSDEYSQMSNPNFSYPDYSYPLQKLNDFPNLQNPRNNNSNNQPISQIPKKDENFKRYDSLKNGSYQGNNNSQTNSNIEIISTDMNANSHIEKIRRIQKKKIPTDPYPFPAFNDESKTETRKTEKKPKNERIGNQNLQRKNIVAEHFRPHFVVQLFSIIFIGLFITAISCAAYYAQKWKPIINLLPDFISLSKINVLSSFIFSDGKIELSSNLIGSDKVFSQEFNEVNYGQIYIQNSTVFCDSIMASDDITFGAIDYILEEDGVHVMPLPYYPSATFTSSISDIGTLDLRNVDVIIDGTTIQKIINQGNLPSSAKILSTKNQRKQKNCEKIKRFGKNLRKIESIKFDSPKSTPRTSIENKESLHFMKDGILFIKIQNGKVKDVAENVKLADVKMDSKGRPIFLFFDESGFNIGACVDRDCEQTRIVQMKKLNVPVVKNLQLELNKIGLPIITINQKIEIKCTHRLCVNDAYL</sequence>
<keyword evidence="2" id="KW-0812">Transmembrane</keyword>
<keyword evidence="2" id="KW-0472">Membrane</keyword>
<dbReference type="AlphaFoldDB" id="A0A1J4K5C8"/>
<keyword evidence="4" id="KW-1185">Reference proteome</keyword>
<comment type="caution">
    <text evidence="3">The sequence shown here is derived from an EMBL/GenBank/DDBJ whole genome shotgun (WGS) entry which is preliminary data.</text>
</comment>
<dbReference type="VEuPathDB" id="TrichDB:TRFO_05607"/>
<feature type="compositionally biased region" description="Low complexity" evidence="1">
    <location>
        <begin position="82"/>
        <end position="100"/>
    </location>
</feature>
<dbReference type="Proteomes" id="UP000179807">
    <property type="component" value="Unassembled WGS sequence"/>
</dbReference>
<keyword evidence="2" id="KW-1133">Transmembrane helix</keyword>
<reference evidence="3" key="1">
    <citation type="submission" date="2016-10" db="EMBL/GenBank/DDBJ databases">
        <authorList>
            <person name="Benchimol M."/>
            <person name="Almeida L.G."/>
            <person name="Vasconcelos A.T."/>
            <person name="Perreira-Neves A."/>
            <person name="Rosa I.A."/>
            <person name="Tasca T."/>
            <person name="Bogo M.R."/>
            <person name="de Souza W."/>
        </authorList>
    </citation>
    <scope>NUCLEOTIDE SEQUENCE [LARGE SCALE GENOMIC DNA]</scope>
    <source>
        <strain evidence="3">K</strain>
    </source>
</reference>
<name>A0A1J4K5C8_9EUKA</name>
<gene>
    <name evidence="3" type="ORF">TRFO_05607</name>
</gene>
<feature type="region of interest" description="Disordered" evidence="1">
    <location>
        <begin position="155"/>
        <end position="184"/>
    </location>
</feature>
<evidence type="ECO:0000256" key="2">
    <source>
        <dbReference type="SAM" id="Phobius"/>
    </source>
</evidence>
<dbReference type="RefSeq" id="XP_068359539.1">
    <property type="nucleotide sequence ID" value="XM_068492594.1"/>
</dbReference>
<dbReference type="EMBL" id="MLAK01000727">
    <property type="protein sequence ID" value="OHT06403.1"/>
    <property type="molecule type" value="Genomic_DNA"/>
</dbReference>
<feature type="compositionally biased region" description="Basic and acidic residues" evidence="1">
    <location>
        <begin position="166"/>
        <end position="183"/>
    </location>
</feature>
<feature type="region of interest" description="Disordered" evidence="1">
    <location>
        <begin position="77"/>
        <end position="104"/>
    </location>
</feature>
<feature type="transmembrane region" description="Helical" evidence="2">
    <location>
        <begin position="203"/>
        <end position="227"/>
    </location>
</feature>
<protein>
    <submittedName>
        <fullName evidence="3">Uncharacterized protein</fullName>
    </submittedName>
</protein>
<proteinExistence type="predicted"/>
<evidence type="ECO:0000313" key="4">
    <source>
        <dbReference type="Proteomes" id="UP000179807"/>
    </source>
</evidence>
<evidence type="ECO:0000313" key="3">
    <source>
        <dbReference type="EMBL" id="OHT06403.1"/>
    </source>
</evidence>